<evidence type="ECO:0000313" key="3">
    <source>
        <dbReference type="WBParaSite" id="SSLN_0000489401-mRNA-1"/>
    </source>
</evidence>
<evidence type="ECO:0000313" key="2">
    <source>
        <dbReference type="Proteomes" id="UP000275846"/>
    </source>
</evidence>
<dbReference type="Proteomes" id="UP000275846">
    <property type="component" value="Unassembled WGS sequence"/>
</dbReference>
<name>A0A183SKJ1_SCHSO</name>
<proteinExistence type="predicted"/>
<dbReference type="EMBL" id="UYSU01032981">
    <property type="protein sequence ID" value="VDL91124.1"/>
    <property type="molecule type" value="Genomic_DNA"/>
</dbReference>
<keyword evidence="2" id="KW-1185">Reference proteome</keyword>
<dbReference type="AlphaFoldDB" id="A0A183SKJ1"/>
<dbReference type="WBParaSite" id="SSLN_0000489401-mRNA-1">
    <property type="protein sequence ID" value="SSLN_0000489401-mRNA-1"/>
    <property type="gene ID" value="SSLN_0000489401"/>
</dbReference>
<evidence type="ECO:0000313" key="1">
    <source>
        <dbReference type="EMBL" id="VDL91124.1"/>
    </source>
</evidence>
<protein>
    <submittedName>
        <fullName evidence="3">Reverse transcriptase domain-containing protein</fullName>
    </submittedName>
</protein>
<reference evidence="1 2" key="2">
    <citation type="submission" date="2018-11" db="EMBL/GenBank/DDBJ databases">
        <authorList>
            <consortium name="Pathogen Informatics"/>
        </authorList>
    </citation>
    <scope>NUCLEOTIDE SEQUENCE [LARGE SCALE GENOMIC DNA]</scope>
    <source>
        <strain evidence="1 2">NST_G2</strain>
    </source>
</reference>
<dbReference type="OrthoDB" id="6144240at2759"/>
<sequence>MTTSKGTKNKFYEDLHVLLVTVPKADNLIALVGFNARINTDYATWRGVLGPHCLDAFNENGLLLLRTCAEHRFILTNSFFYLPMWQKVTWRKELAHWLANLQVADKDASVETRWCQLRNTVQFTALDVVGLTPRQHQDWFNDTDAAINNLLHEKNRLHKAYVNRPTDENKAAFHRSHRIVQQRLQKMQDAWVACKTEEIQGWLWGNFARVLLNRLNSHMEQELFPASQCGFGRYHDTTDIFFAARQLQKKCQGMRIHLYPKFVDLTKAFDNASITVMITTDTTCPTPTTEGTTSEYLPPDITTTTITSTSPTNSDGDSILTSPHCDRTFTPRIGLVGHF</sequence>
<accession>A0A183SKJ1</accession>
<organism evidence="3">
    <name type="scientific">Schistocephalus solidus</name>
    <name type="common">Tapeworm</name>
    <dbReference type="NCBI Taxonomy" id="70667"/>
    <lineage>
        <taxon>Eukaryota</taxon>
        <taxon>Metazoa</taxon>
        <taxon>Spiralia</taxon>
        <taxon>Lophotrochozoa</taxon>
        <taxon>Platyhelminthes</taxon>
        <taxon>Cestoda</taxon>
        <taxon>Eucestoda</taxon>
        <taxon>Diphyllobothriidea</taxon>
        <taxon>Diphyllobothriidae</taxon>
        <taxon>Schistocephalus</taxon>
    </lineage>
</organism>
<reference evidence="3" key="1">
    <citation type="submission" date="2016-06" db="UniProtKB">
        <authorList>
            <consortium name="WormBaseParasite"/>
        </authorList>
    </citation>
    <scope>IDENTIFICATION</scope>
</reference>
<gene>
    <name evidence="1" type="ORF">SSLN_LOCUS4739</name>
</gene>